<keyword evidence="24" id="KW-1185">Reference proteome</keyword>
<dbReference type="FunFam" id="3.30.200.20:FF:000052">
    <property type="entry name" value="Serine/threonine-protein kinase RIO2"/>
    <property type="match status" value="1"/>
</dbReference>
<keyword evidence="10" id="KW-0479">Metal-binding</keyword>
<dbReference type="GO" id="GO:0046872">
    <property type="term" value="F:metal ion binding"/>
    <property type="evidence" value="ECO:0007669"/>
    <property type="project" value="UniProtKB-KW"/>
</dbReference>
<dbReference type="InterPro" id="IPR036388">
    <property type="entry name" value="WH-like_DNA-bd_sf"/>
</dbReference>
<dbReference type="GO" id="GO:0030490">
    <property type="term" value="P:maturation of SSU-rRNA"/>
    <property type="evidence" value="ECO:0007669"/>
    <property type="project" value="TreeGrafter"/>
</dbReference>
<evidence type="ECO:0000256" key="14">
    <source>
        <dbReference type="ARBA" id="ARBA00022842"/>
    </source>
</evidence>
<evidence type="ECO:0000256" key="9">
    <source>
        <dbReference type="ARBA" id="ARBA00022679"/>
    </source>
</evidence>
<feature type="region of interest" description="Disordered" evidence="21">
    <location>
        <begin position="319"/>
        <end position="359"/>
    </location>
</feature>
<dbReference type="Gene3D" id="1.10.510.10">
    <property type="entry name" value="Transferase(Phosphotransferase) domain 1"/>
    <property type="match status" value="1"/>
</dbReference>
<dbReference type="GO" id="GO:0005829">
    <property type="term" value="C:cytosol"/>
    <property type="evidence" value="ECO:0007669"/>
    <property type="project" value="TreeGrafter"/>
</dbReference>
<feature type="compositionally biased region" description="Acidic residues" evidence="21">
    <location>
        <begin position="384"/>
        <end position="402"/>
    </location>
</feature>
<keyword evidence="7" id="KW-0723">Serine/threonine-protein kinase</keyword>
<keyword evidence="14" id="KW-0460">Magnesium</keyword>
<dbReference type="InterPro" id="IPR011009">
    <property type="entry name" value="Kinase-like_dom_sf"/>
</dbReference>
<evidence type="ECO:0000256" key="13">
    <source>
        <dbReference type="ARBA" id="ARBA00022840"/>
    </source>
</evidence>
<evidence type="ECO:0000256" key="2">
    <source>
        <dbReference type="ARBA" id="ARBA00004496"/>
    </source>
</evidence>
<dbReference type="PANTHER" id="PTHR45852">
    <property type="entry name" value="SER/THR-PROTEIN KINASE RIO2"/>
    <property type="match status" value="1"/>
</dbReference>
<dbReference type="EMBL" id="CAJFCJ010000003">
    <property type="protein sequence ID" value="CAD5112854.1"/>
    <property type="molecule type" value="Genomic_DNA"/>
</dbReference>
<evidence type="ECO:0000256" key="6">
    <source>
        <dbReference type="ARBA" id="ARBA00022517"/>
    </source>
</evidence>
<dbReference type="CDD" id="cd05144">
    <property type="entry name" value="RIO2_C"/>
    <property type="match status" value="1"/>
</dbReference>
<feature type="compositionally biased region" description="Basic residues" evidence="21">
    <location>
        <begin position="412"/>
        <end position="431"/>
    </location>
</feature>
<dbReference type="PANTHER" id="PTHR45852:SF1">
    <property type="entry name" value="SERINE_THREONINE-PROTEIN KINASE RIO2"/>
    <property type="match status" value="1"/>
</dbReference>
<dbReference type="InterPro" id="IPR018935">
    <property type="entry name" value="RIO_kinase_CS"/>
</dbReference>
<feature type="compositionally biased region" description="Basic and acidic residues" evidence="21">
    <location>
        <begin position="372"/>
        <end position="383"/>
    </location>
</feature>
<dbReference type="Gene3D" id="1.10.10.10">
    <property type="entry name" value="Winged helix-like DNA-binding domain superfamily/Winged helix DNA-binding domain"/>
    <property type="match status" value="1"/>
</dbReference>
<keyword evidence="11" id="KW-0547">Nucleotide-binding</keyword>
<comment type="cofactor">
    <cofactor evidence="1">
        <name>Mg(2+)</name>
        <dbReference type="ChEBI" id="CHEBI:18420"/>
    </cofactor>
</comment>
<dbReference type="InterPro" id="IPR036390">
    <property type="entry name" value="WH_DNA-bd_sf"/>
</dbReference>
<dbReference type="InterPro" id="IPR030484">
    <property type="entry name" value="Rio2"/>
</dbReference>
<evidence type="ECO:0000313" key="23">
    <source>
        <dbReference type="EMBL" id="CAD5112854.1"/>
    </source>
</evidence>
<dbReference type="GO" id="GO:0005524">
    <property type="term" value="F:ATP binding"/>
    <property type="evidence" value="ECO:0007669"/>
    <property type="project" value="UniProtKB-KW"/>
</dbReference>
<evidence type="ECO:0000256" key="3">
    <source>
        <dbReference type="ARBA" id="ARBA00009196"/>
    </source>
</evidence>
<evidence type="ECO:0000256" key="7">
    <source>
        <dbReference type="ARBA" id="ARBA00022527"/>
    </source>
</evidence>
<proteinExistence type="inferred from homology"/>
<dbReference type="GO" id="GO:0004674">
    <property type="term" value="F:protein serine/threonine kinase activity"/>
    <property type="evidence" value="ECO:0007669"/>
    <property type="project" value="UniProtKB-KW"/>
</dbReference>
<gene>
    <name evidence="23" type="ORF">DGYR_LOCUS1924</name>
</gene>
<dbReference type="OrthoDB" id="10258631at2759"/>
<evidence type="ECO:0000256" key="10">
    <source>
        <dbReference type="ARBA" id="ARBA00022723"/>
    </source>
</evidence>
<evidence type="ECO:0000256" key="11">
    <source>
        <dbReference type="ARBA" id="ARBA00022741"/>
    </source>
</evidence>
<dbReference type="InterPro" id="IPR000687">
    <property type="entry name" value="RIO_kinase"/>
</dbReference>
<comment type="subcellular location">
    <subcellularLocation>
        <location evidence="2">Cytoplasm</location>
    </subcellularLocation>
</comment>
<dbReference type="FunFam" id="1.10.10.10:FF:000053">
    <property type="entry name" value="Serine/threonine-protein kinase RIO2"/>
    <property type="match status" value="1"/>
</dbReference>
<evidence type="ECO:0000256" key="17">
    <source>
        <dbReference type="ARBA" id="ARBA00064676"/>
    </source>
</evidence>
<dbReference type="GO" id="GO:0030688">
    <property type="term" value="C:preribosome, small subunit precursor"/>
    <property type="evidence" value="ECO:0007669"/>
    <property type="project" value="TreeGrafter"/>
</dbReference>
<dbReference type="SUPFAM" id="SSF56112">
    <property type="entry name" value="Protein kinase-like (PK-like)"/>
    <property type="match status" value="1"/>
</dbReference>
<name>A0A7I8VAG2_9ANNE</name>
<keyword evidence="6" id="KW-0690">Ribosome biogenesis</keyword>
<comment type="similarity">
    <text evidence="3">Belongs to the protein kinase superfamily. RIO-type Ser/Thr kinase family.</text>
</comment>
<evidence type="ECO:0000256" key="4">
    <source>
        <dbReference type="ARBA" id="ARBA00012513"/>
    </source>
</evidence>
<keyword evidence="9" id="KW-0808">Transferase</keyword>
<feature type="domain" description="RIO kinase" evidence="22">
    <location>
        <begin position="67"/>
        <end position="295"/>
    </location>
</feature>
<keyword evidence="13" id="KW-0067">ATP-binding</keyword>
<dbReference type="GO" id="GO:0005634">
    <property type="term" value="C:nucleus"/>
    <property type="evidence" value="ECO:0007669"/>
    <property type="project" value="TreeGrafter"/>
</dbReference>
<evidence type="ECO:0000259" key="22">
    <source>
        <dbReference type="SMART" id="SM00090"/>
    </source>
</evidence>
<feature type="region of interest" description="Disordered" evidence="21">
    <location>
        <begin position="371"/>
        <end position="456"/>
    </location>
</feature>
<feature type="compositionally biased region" description="Basic and acidic residues" evidence="21">
    <location>
        <begin position="443"/>
        <end position="456"/>
    </location>
</feature>
<comment type="catalytic activity">
    <reaction evidence="15">
        <text>L-threonyl-[protein] + ATP = O-phospho-L-threonyl-[protein] + ADP + H(+)</text>
        <dbReference type="Rhea" id="RHEA:46608"/>
        <dbReference type="Rhea" id="RHEA-COMP:11060"/>
        <dbReference type="Rhea" id="RHEA-COMP:11605"/>
        <dbReference type="ChEBI" id="CHEBI:15378"/>
        <dbReference type="ChEBI" id="CHEBI:30013"/>
        <dbReference type="ChEBI" id="CHEBI:30616"/>
        <dbReference type="ChEBI" id="CHEBI:61977"/>
        <dbReference type="ChEBI" id="CHEBI:456216"/>
        <dbReference type="EC" id="2.7.11.1"/>
    </reaction>
</comment>
<dbReference type="FunFam" id="1.10.510.10:FF:000307">
    <property type="entry name" value="Serine/threonine-protein kinase RIO2"/>
    <property type="match status" value="1"/>
</dbReference>
<reference evidence="23 24" key="1">
    <citation type="submission" date="2020-08" db="EMBL/GenBank/DDBJ databases">
        <authorList>
            <person name="Hejnol A."/>
        </authorList>
    </citation>
    <scope>NUCLEOTIDE SEQUENCE [LARGE SCALE GENOMIC DNA]</scope>
</reference>
<evidence type="ECO:0000256" key="19">
    <source>
        <dbReference type="ARBA" id="ARBA00068837"/>
    </source>
</evidence>
<feature type="compositionally biased region" description="Acidic residues" evidence="21">
    <location>
        <begin position="326"/>
        <end position="336"/>
    </location>
</feature>
<dbReference type="Pfam" id="PF09202">
    <property type="entry name" value="Rio2_N"/>
    <property type="match status" value="1"/>
</dbReference>
<evidence type="ECO:0000256" key="1">
    <source>
        <dbReference type="ARBA" id="ARBA00001946"/>
    </source>
</evidence>
<protein>
    <recommendedName>
        <fullName evidence="18">Serine/threonine-protein kinase RIO2</fullName>
        <ecNumber evidence="4">2.7.11.1</ecNumber>
    </recommendedName>
    <alternativeName>
        <fullName evidence="20">RIO kinase 2</fullName>
    </alternativeName>
    <alternativeName>
        <fullName evidence="19">Serine/threonine-protein kinase rio2</fullName>
    </alternativeName>
</protein>
<evidence type="ECO:0000256" key="12">
    <source>
        <dbReference type="ARBA" id="ARBA00022777"/>
    </source>
</evidence>
<sequence length="456" mass="52705">MVKLDVTMLRYLTREHFRVLTAVEMGMKNHEVVPGPLIASIAALKHGGAHKIIKDLIKHKLLAYVHNHKKGEGYRLTYSGYDYLALKALATRDVLNSVGNQIGVGKESDVYVAGGDEEKEYALKLHRLGRTSFRQLKNKRDYHKHRQSASWLYLSRIAAMKEYAYMKALHDRGLSVPRPIDFNRHAVVMELLSNCCPLIQVRNLEDPGTVYDECMRLIVSLAEHGLIHGDFNEFNLLLEEDSLKVIMIDFPQMVSTSHENAKFYFDRDVECIRSFFAKRFHFESELYPNFDDISKLTSLDVEISVSGFTKEMDESLQGVFNKENQEDSGSEEDSEELNEHENVTAHSETEESKVSFNKEKNLSETVEILNKAVKEDNENVNKSDEEEVDEEAKEESEGEEGTEERKREFVKTRVKRQLNKERKKLQARRLRKSGEASLQTKARRNDRESMKGWEFF</sequence>
<dbReference type="Gene3D" id="3.30.200.20">
    <property type="entry name" value="Phosphorylase Kinase, domain 1"/>
    <property type="match status" value="1"/>
</dbReference>
<evidence type="ECO:0000256" key="15">
    <source>
        <dbReference type="ARBA" id="ARBA00047899"/>
    </source>
</evidence>
<dbReference type="EC" id="2.7.11.1" evidence="4"/>
<evidence type="ECO:0000313" key="24">
    <source>
        <dbReference type="Proteomes" id="UP000549394"/>
    </source>
</evidence>
<evidence type="ECO:0000256" key="8">
    <source>
        <dbReference type="ARBA" id="ARBA00022553"/>
    </source>
</evidence>
<dbReference type="AlphaFoldDB" id="A0A7I8VAG2"/>
<dbReference type="SMART" id="SM00090">
    <property type="entry name" value="RIO"/>
    <property type="match status" value="1"/>
</dbReference>
<keyword evidence="12" id="KW-0418">Kinase</keyword>
<evidence type="ECO:0000256" key="16">
    <source>
        <dbReference type="ARBA" id="ARBA00048679"/>
    </source>
</evidence>
<comment type="subunit">
    <text evidence="17">Associated with late 40S pre-ribosomal particles. Interacts with PLK1 (via its N-terminus).</text>
</comment>
<dbReference type="Pfam" id="PF01163">
    <property type="entry name" value="RIO1"/>
    <property type="match status" value="1"/>
</dbReference>
<dbReference type="InterPro" id="IPR018934">
    <property type="entry name" value="RIO_dom"/>
</dbReference>
<feature type="compositionally biased region" description="Basic and acidic residues" evidence="21">
    <location>
        <begin position="337"/>
        <end position="359"/>
    </location>
</feature>
<dbReference type="PROSITE" id="PS01245">
    <property type="entry name" value="RIO1"/>
    <property type="match status" value="1"/>
</dbReference>
<dbReference type="Proteomes" id="UP000549394">
    <property type="component" value="Unassembled WGS sequence"/>
</dbReference>
<accession>A0A7I8VAG2</accession>
<keyword evidence="8" id="KW-0597">Phosphoprotein</keyword>
<comment type="catalytic activity">
    <reaction evidence="16">
        <text>L-seryl-[protein] + ATP = O-phospho-L-seryl-[protein] + ADP + H(+)</text>
        <dbReference type="Rhea" id="RHEA:17989"/>
        <dbReference type="Rhea" id="RHEA-COMP:9863"/>
        <dbReference type="Rhea" id="RHEA-COMP:11604"/>
        <dbReference type="ChEBI" id="CHEBI:15378"/>
        <dbReference type="ChEBI" id="CHEBI:29999"/>
        <dbReference type="ChEBI" id="CHEBI:30616"/>
        <dbReference type="ChEBI" id="CHEBI:83421"/>
        <dbReference type="ChEBI" id="CHEBI:456216"/>
        <dbReference type="EC" id="2.7.11.1"/>
    </reaction>
</comment>
<comment type="caution">
    <text evidence="23">The sequence shown here is derived from an EMBL/GenBank/DDBJ whole genome shotgun (WGS) entry which is preliminary data.</text>
</comment>
<organism evidence="23 24">
    <name type="scientific">Dimorphilus gyrociliatus</name>
    <dbReference type="NCBI Taxonomy" id="2664684"/>
    <lineage>
        <taxon>Eukaryota</taxon>
        <taxon>Metazoa</taxon>
        <taxon>Spiralia</taxon>
        <taxon>Lophotrochozoa</taxon>
        <taxon>Annelida</taxon>
        <taxon>Polychaeta</taxon>
        <taxon>Polychaeta incertae sedis</taxon>
        <taxon>Dinophilidae</taxon>
        <taxon>Dimorphilus</taxon>
    </lineage>
</organism>
<dbReference type="SUPFAM" id="SSF46785">
    <property type="entry name" value="Winged helix' DNA-binding domain"/>
    <property type="match status" value="1"/>
</dbReference>
<dbReference type="InterPro" id="IPR015285">
    <property type="entry name" value="RIO2_wHTH_N"/>
</dbReference>
<keyword evidence="5" id="KW-0963">Cytoplasm</keyword>
<evidence type="ECO:0000256" key="20">
    <source>
        <dbReference type="ARBA" id="ARBA00076005"/>
    </source>
</evidence>
<evidence type="ECO:0000256" key="21">
    <source>
        <dbReference type="SAM" id="MobiDB-lite"/>
    </source>
</evidence>
<evidence type="ECO:0000256" key="5">
    <source>
        <dbReference type="ARBA" id="ARBA00022490"/>
    </source>
</evidence>
<evidence type="ECO:0000256" key="18">
    <source>
        <dbReference type="ARBA" id="ARBA00068353"/>
    </source>
</evidence>